<dbReference type="Proteomes" id="UP000277633">
    <property type="component" value="Unassembled WGS sequence"/>
</dbReference>
<name>A0A497JFP9_9ARCH</name>
<organism evidence="2 3">
    <name type="scientific">Candidatus Iainarchaeum sp</name>
    <dbReference type="NCBI Taxonomy" id="3101447"/>
    <lineage>
        <taxon>Archaea</taxon>
        <taxon>Candidatus Iainarchaeota</taxon>
        <taxon>Candidatus Iainarchaeia</taxon>
        <taxon>Candidatus Iainarchaeales</taxon>
        <taxon>Candidatus Iainarchaeaceae</taxon>
        <taxon>Candidatus Iainarchaeum</taxon>
    </lineage>
</organism>
<evidence type="ECO:0000256" key="1">
    <source>
        <dbReference type="SAM" id="Phobius"/>
    </source>
</evidence>
<keyword evidence="1" id="KW-0812">Transmembrane</keyword>
<reference evidence="2 3" key="1">
    <citation type="submission" date="2018-06" db="EMBL/GenBank/DDBJ databases">
        <title>Extensive metabolic versatility and redundancy in microbially diverse, dynamic hydrothermal sediments.</title>
        <authorList>
            <person name="Dombrowski N."/>
            <person name="Teske A."/>
            <person name="Baker B.J."/>
        </authorList>
    </citation>
    <scope>NUCLEOTIDE SEQUENCE [LARGE SCALE GENOMIC DNA]</scope>
    <source>
        <strain evidence="2">B9_G13</strain>
    </source>
</reference>
<feature type="transmembrane region" description="Helical" evidence="1">
    <location>
        <begin position="317"/>
        <end position="339"/>
    </location>
</feature>
<protein>
    <submittedName>
        <fullName evidence="2">Uncharacterized protein</fullName>
    </submittedName>
</protein>
<proteinExistence type="predicted"/>
<accession>A0A497JFP9</accession>
<feature type="transmembrane region" description="Helical" evidence="1">
    <location>
        <begin position="249"/>
        <end position="272"/>
    </location>
</feature>
<feature type="transmembrane region" description="Helical" evidence="1">
    <location>
        <begin position="193"/>
        <end position="211"/>
    </location>
</feature>
<feature type="transmembrane region" description="Helical" evidence="1">
    <location>
        <begin position="119"/>
        <end position="140"/>
    </location>
</feature>
<feature type="transmembrane region" description="Helical" evidence="1">
    <location>
        <begin position="29"/>
        <end position="50"/>
    </location>
</feature>
<keyword evidence="1" id="KW-1133">Transmembrane helix</keyword>
<feature type="transmembrane region" description="Helical" evidence="1">
    <location>
        <begin position="62"/>
        <end position="81"/>
    </location>
</feature>
<feature type="transmembrane region" description="Helical" evidence="1">
    <location>
        <begin position="93"/>
        <end position="112"/>
    </location>
</feature>
<comment type="caution">
    <text evidence="2">The sequence shown here is derived from an EMBL/GenBank/DDBJ whole genome shotgun (WGS) entry which is preliminary data.</text>
</comment>
<dbReference type="Pfam" id="PF01889">
    <property type="entry name" value="DUF63"/>
    <property type="match status" value="1"/>
</dbReference>
<dbReference type="InterPro" id="IPR002749">
    <property type="entry name" value="DUF63"/>
</dbReference>
<sequence>MFGVFQNQMFKIKQIFFYEFFLQPFAKPFLYFGSVTGPFFIFFINVHRIFYRGNYYKMVNRLILLVHMQNLLEEFFIKPIIDSSYQGYNIVNTAVYGTILLIVAFFVVYPLLHKKGIRFDFRFALALFPYILLGVSLRAINSARLLPFIYKTPNPLELGFWTFTPGVWLLVFALTILCLAISRKIKGNAYHKLFASLGIALCSLPVLFCFINFTNWLAFIACLALIAFLTFAFKFVAKQFTKMLENKMNLLAVAGQLADGSATAIALTFFSFREQHPLSALILNINPALFIALKVTLVLVLLYYVDKNFKNKNLANFSKLFLIILGFSTGLASVFKLGFT</sequence>
<dbReference type="AlphaFoldDB" id="A0A497JFP9"/>
<feature type="transmembrane region" description="Helical" evidence="1">
    <location>
        <begin position="217"/>
        <end position="237"/>
    </location>
</feature>
<evidence type="ECO:0000313" key="3">
    <source>
        <dbReference type="Proteomes" id="UP000277633"/>
    </source>
</evidence>
<dbReference type="PANTHER" id="PTHR40700">
    <property type="entry name" value="HYPOTHETICAL MEMBRANE PROTEIN, CONSERVED, DUF63 FAMILY"/>
    <property type="match status" value="1"/>
</dbReference>
<feature type="transmembrane region" description="Helical" evidence="1">
    <location>
        <begin position="160"/>
        <end position="181"/>
    </location>
</feature>
<feature type="transmembrane region" description="Helical" evidence="1">
    <location>
        <begin position="278"/>
        <end position="305"/>
    </location>
</feature>
<evidence type="ECO:0000313" key="2">
    <source>
        <dbReference type="EMBL" id="RLG68786.1"/>
    </source>
</evidence>
<keyword evidence="1" id="KW-0472">Membrane</keyword>
<dbReference type="EMBL" id="QMWO01000121">
    <property type="protein sequence ID" value="RLG68786.1"/>
    <property type="molecule type" value="Genomic_DNA"/>
</dbReference>
<gene>
    <name evidence="2" type="ORF">DRO07_03075</name>
</gene>
<dbReference type="PANTHER" id="PTHR40700:SF1">
    <property type="entry name" value="DUF63 DOMAIN-CONTAINING PROTEIN"/>
    <property type="match status" value="1"/>
</dbReference>